<dbReference type="Proteomes" id="UP001162162">
    <property type="component" value="Unassembled WGS sequence"/>
</dbReference>
<protein>
    <submittedName>
        <fullName evidence="1">Uncharacterized protein</fullName>
    </submittedName>
</protein>
<name>A0AAV8ZBH6_9CUCU</name>
<dbReference type="AlphaFoldDB" id="A0AAV8ZBH6"/>
<reference evidence="1" key="1">
    <citation type="journal article" date="2023" name="Insect Mol. Biol.">
        <title>Genome sequencing provides insights into the evolution of gene families encoding plant cell wall-degrading enzymes in longhorned beetles.</title>
        <authorList>
            <person name="Shin N.R."/>
            <person name="Okamura Y."/>
            <person name="Kirsch R."/>
            <person name="Pauchet Y."/>
        </authorList>
    </citation>
    <scope>NUCLEOTIDE SEQUENCE</scope>
    <source>
        <strain evidence="1">AMC_N1</strain>
    </source>
</reference>
<proteinExistence type="predicted"/>
<dbReference type="GO" id="GO:0004473">
    <property type="term" value="F:malate dehydrogenase (decarboxylating) (NADP+) activity"/>
    <property type="evidence" value="ECO:0007669"/>
    <property type="project" value="TreeGrafter"/>
</dbReference>
<dbReference type="EMBL" id="JAPWTK010000004">
    <property type="protein sequence ID" value="KAJ8961681.1"/>
    <property type="molecule type" value="Genomic_DNA"/>
</dbReference>
<keyword evidence="2" id="KW-1185">Reference proteome</keyword>
<evidence type="ECO:0000313" key="1">
    <source>
        <dbReference type="EMBL" id="KAJ8961681.1"/>
    </source>
</evidence>
<dbReference type="GO" id="GO:0006108">
    <property type="term" value="P:malate metabolic process"/>
    <property type="evidence" value="ECO:0007669"/>
    <property type="project" value="TreeGrafter"/>
</dbReference>
<gene>
    <name evidence="1" type="ORF">NQ318_021280</name>
</gene>
<dbReference type="PANTHER" id="PTHR23406">
    <property type="entry name" value="MALIC ENZYME-RELATED"/>
    <property type="match status" value="1"/>
</dbReference>
<dbReference type="InterPro" id="IPR046346">
    <property type="entry name" value="Aminoacid_DH-like_N_sf"/>
</dbReference>
<dbReference type="GO" id="GO:0005739">
    <property type="term" value="C:mitochondrion"/>
    <property type="evidence" value="ECO:0007669"/>
    <property type="project" value="TreeGrafter"/>
</dbReference>
<sequence>YRCRSAIAGQKAVLTESLKILKVDETSRRHVVTGDVISPSMVMGIDHLRDPRLNKGLAFTLQERQALGIHGLQPARFKTQEEQLELCRISVERYQEDLNKYLYLTELHDRNEKLFFRLLTENIERLMPIVYTPHSRPCLSKVRSHLPEA</sequence>
<accession>A0AAV8ZBH6</accession>
<feature type="non-terminal residue" evidence="1">
    <location>
        <position position="1"/>
    </location>
</feature>
<dbReference type="Gene3D" id="1.20.1370.30">
    <property type="match status" value="1"/>
</dbReference>
<comment type="caution">
    <text evidence="1">The sequence shown here is derived from an EMBL/GenBank/DDBJ whole genome shotgun (WGS) entry which is preliminary data.</text>
</comment>
<dbReference type="PANTHER" id="PTHR23406:SF90">
    <property type="entry name" value="MALIC ENZYME-RELATED"/>
    <property type="match status" value="1"/>
</dbReference>
<organism evidence="1 2">
    <name type="scientific">Aromia moschata</name>
    <dbReference type="NCBI Taxonomy" id="1265417"/>
    <lineage>
        <taxon>Eukaryota</taxon>
        <taxon>Metazoa</taxon>
        <taxon>Ecdysozoa</taxon>
        <taxon>Arthropoda</taxon>
        <taxon>Hexapoda</taxon>
        <taxon>Insecta</taxon>
        <taxon>Pterygota</taxon>
        <taxon>Neoptera</taxon>
        <taxon>Endopterygota</taxon>
        <taxon>Coleoptera</taxon>
        <taxon>Polyphaga</taxon>
        <taxon>Cucujiformia</taxon>
        <taxon>Chrysomeloidea</taxon>
        <taxon>Cerambycidae</taxon>
        <taxon>Cerambycinae</taxon>
        <taxon>Callichromatini</taxon>
        <taxon>Aromia</taxon>
    </lineage>
</organism>
<dbReference type="SUPFAM" id="SSF53223">
    <property type="entry name" value="Aminoacid dehydrogenase-like, N-terminal domain"/>
    <property type="match status" value="1"/>
</dbReference>
<evidence type="ECO:0000313" key="2">
    <source>
        <dbReference type="Proteomes" id="UP001162162"/>
    </source>
</evidence>